<keyword evidence="1" id="KW-1133">Transmembrane helix</keyword>
<keyword evidence="1" id="KW-0472">Membrane</keyword>
<name>I7GH03_MACFA</name>
<accession>I7GH03</accession>
<keyword evidence="1" id="KW-0812">Transmembrane</keyword>
<reference evidence="2" key="1">
    <citation type="journal article" date="2007" name="PLoS Biol.">
        <title>Rate of evolution in brain-expressed genes in humans and other primates.</title>
        <authorList>
            <person name="Wang H.-Y."/>
            <person name="Chien H.-C."/>
            <person name="Osada N."/>
            <person name="Hashimoto K."/>
            <person name="Sugano S."/>
            <person name="Gojobori T."/>
            <person name="Chou C.-K."/>
            <person name="Tsai S.-F."/>
            <person name="Wu C.-I."/>
            <person name="Shen C.-K.J."/>
        </authorList>
    </citation>
    <scope>NUCLEOTIDE SEQUENCE</scope>
</reference>
<feature type="transmembrane region" description="Helical" evidence="1">
    <location>
        <begin position="12"/>
        <end position="37"/>
    </location>
</feature>
<dbReference type="EMBL" id="AB170097">
    <property type="protein sequence ID" value="BAE87160.1"/>
    <property type="molecule type" value="mRNA"/>
</dbReference>
<evidence type="ECO:0000256" key="1">
    <source>
        <dbReference type="SAM" id="Phobius"/>
    </source>
</evidence>
<organism evidence="2">
    <name type="scientific">Macaca fascicularis</name>
    <name type="common">Crab-eating macaque</name>
    <name type="synonym">Cynomolgus monkey</name>
    <dbReference type="NCBI Taxonomy" id="9541"/>
    <lineage>
        <taxon>Eukaryota</taxon>
        <taxon>Metazoa</taxon>
        <taxon>Chordata</taxon>
        <taxon>Craniata</taxon>
        <taxon>Vertebrata</taxon>
        <taxon>Euteleostomi</taxon>
        <taxon>Mammalia</taxon>
        <taxon>Eutheria</taxon>
        <taxon>Euarchontoglires</taxon>
        <taxon>Primates</taxon>
        <taxon>Haplorrhini</taxon>
        <taxon>Catarrhini</taxon>
        <taxon>Cercopithecidae</taxon>
        <taxon>Cercopithecinae</taxon>
        <taxon>Macaca</taxon>
    </lineage>
</organism>
<protein>
    <submittedName>
        <fullName evidence="2">Macaca fascicularis brain cDNA clone: QbsB-10193, similar to human thyroid autoantigen 70kDa (Ku antigen) (G22P1), mRNA, RefSeq: NM_001469.2</fullName>
    </submittedName>
</protein>
<evidence type="ECO:0000313" key="2">
    <source>
        <dbReference type="EMBL" id="BAE87160.1"/>
    </source>
</evidence>
<sequence>MNQWKPRPGPLIRVQVVCFCLVIPRGLRSMGVVRLYWRKRRQKS</sequence>
<dbReference type="AlphaFoldDB" id="I7GH03"/>
<proteinExistence type="evidence at transcript level"/>